<evidence type="ECO:0000256" key="6">
    <source>
        <dbReference type="ARBA" id="ARBA00023136"/>
    </source>
</evidence>
<accession>A0A0F4LC58</accession>
<evidence type="ECO:0000256" key="5">
    <source>
        <dbReference type="ARBA" id="ARBA00022989"/>
    </source>
</evidence>
<feature type="transmembrane region" description="Helical" evidence="7">
    <location>
        <begin position="356"/>
        <end position="382"/>
    </location>
</feature>
<feature type="transmembrane region" description="Helical" evidence="7">
    <location>
        <begin position="199"/>
        <end position="218"/>
    </location>
</feature>
<reference evidence="9 10" key="1">
    <citation type="submission" date="2015-01" db="EMBL/GenBank/DDBJ databases">
        <title>Comparative genomics of the lactic acid bacteria isolated from the honey bee gut.</title>
        <authorList>
            <person name="Ellegaard K.M."/>
            <person name="Tamarit D."/>
            <person name="Javelind E."/>
            <person name="Olofsson T."/>
            <person name="Andersson S.G."/>
            <person name="Vasquez A."/>
        </authorList>
    </citation>
    <scope>NUCLEOTIDE SEQUENCE [LARGE SCALE GENOMIC DNA]</scope>
    <source>
        <strain evidence="9 10">Hma2</strain>
    </source>
</reference>
<proteinExistence type="predicted"/>
<dbReference type="Gene3D" id="1.20.1720.10">
    <property type="entry name" value="Multidrug resistance protein D"/>
    <property type="match status" value="1"/>
</dbReference>
<dbReference type="GO" id="GO:0022857">
    <property type="term" value="F:transmembrane transporter activity"/>
    <property type="evidence" value="ECO:0007669"/>
    <property type="project" value="InterPro"/>
</dbReference>
<feature type="transmembrane region" description="Helical" evidence="7">
    <location>
        <begin position="136"/>
        <end position="159"/>
    </location>
</feature>
<dbReference type="InterPro" id="IPR004638">
    <property type="entry name" value="EmrB-like"/>
</dbReference>
<dbReference type="CDD" id="cd17503">
    <property type="entry name" value="MFS_LmrB_MDR_like"/>
    <property type="match status" value="1"/>
</dbReference>
<evidence type="ECO:0000259" key="8">
    <source>
        <dbReference type="PROSITE" id="PS50850"/>
    </source>
</evidence>
<feature type="transmembrane region" description="Helical" evidence="7">
    <location>
        <begin position="224"/>
        <end position="245"/>
    </location>
</feature>
<dbReference type="PRINTS" id="PR01036">
    <property type="entry name" value="TCRTETB"/>
</dbReference>
<feature type="transmembrane region" description="Helical" evidence="7">
    <location>
        <begin position="435"/>
        <end position="456"/>
    </location>
</feature>
<dbReference type="HOGENOM" id="CLU_000960_28_0_9"/>
<keyword evidence="3" id="KW-1003">Cell membrane</keyword>
<dbReference type="GO" id="GO:0005886">
    <property type="term" value="C:plasma membrane"/>
    <property type="evidence" value="ECO:0007669"/>
    <property type="project" value="UniProtKB-SubCell"/>
</dbReference>
<evidence type="ECO:0000313" key="9">
    <source>
        <dbReference type="EMBL" id="KJY56185.1"/>
    </source>
</evidence>
<evidence type="ECO:0000256" key="1">
    <source>
        <dbReference type="ARBA" id="ARBA00004651"/>
    </source>
</evidence>
<dbReference type="NCBIfam" id="TIGR00711">
    <property type="entry name" value="efflux_EmrB"/>
    <property type="match status" value="1"/>
</dbReference>
<feature type="transmembrane region" description="Helical" evidence="7">
    <location>
        <begin position="299"/>
        <end position="320"/>
    </location>
</feature>
<name>A0A0F4LC58_9LACO</name>
<feature type="transmembrane region" description="Helical" evidence="7">
    <location>
        <begin position="108"/>
        <end position="129"/>
    </location>
</feature>
<feature type="domain" description="Major facilitator superfamily (MFS) profile" evidence="8">
    <location>
        <begin position="13"/>
        <end position="461"/>
    </location>
</feature>
<keyword evidence="10" id="KW-1185">Reference proteome</keyword>
<evidence type="ECO:0000256" key="3">
    <source>
        <dbReference type="ARBA" id="ARBA00022475"/>
    </source>
</evidence>
<dbReference type="STRING" id="1218506.JF75_16460"/>
<feature type="transmembrane region" description="Helical" evidence="7">
    <location>
        <begin position="51"/>
        <end position="71"/>
    </location>
</feature>
<feature type="transmembrane region" description="Helical" evidence="7">
    <location>
        <begin position="83"/>
        <end position="102"/>
    </location>
</feature>
<dbReference type="SUPFAM" id="SSF103473">
    <property type="entry name" value="MFS general substrate transporter"/>
    <property type="match status" value="1"/>
</dbReference>
<feature type="transmembrane region" description="Helical" evidence="7">
    <location>
        <begin position="165"/>
        <end position="187"/>
    </location>
</feature>
<dbReference type="OrthoDB" id="9816041at2"/>
<feature type="transmembrane region" description="Helical" evidence="7">
    <location>
        <begin position="12"/>
        <end position="31"/>
    </location>
</feature>
<dbReference type="PATRIC" id="fig|1218506.3.peg.1726"/>
<protein>
    <submittedName>
        <fullName evidence="9">MFS transporter, putative Lincomycin resistance protein, Lincomycin:H+ antiporter, LmrB</fullName>
    </submittedName>
</protein>
<comment type="subcellular location">
    <subcellularLocation>
        <location evidence="1">Cell membrane</location>
        <topology evidence="1">Multi-pass membrane protein</topology>
    </subcellularLocation>
</comment>
<dbReference type="InterPro" id="IPR011701">
    <property type="entry name" value="MFS"/>
</dbReference>
<keyword evidence="2" id="KW-0813">Transport</keyword>
<evidence type="ECO:0000256" key="7">
    <source>
        <dbReference type="SAM" id="Phobius"/>
    </source>
</evidence>
<sequence>MIENISNKKRILMMAVLLFGAFVSLLAETFLNNALPTIMTVFKVNQSTAQWLTTSYLLVVGLMIPMSAWIFESFNLRQNFLTMMLIFLAGSFICVFAPNFPVLLLGRIIEAVAAGSLMPFIQNVILIMFPPEKRGMAMGITGLVIGFGPAIGPTISGLILRYADWQMLFIILSITSGMVAICAVFCMQNITKPHRNTTDLISFIESIAGFGLILYSLSDIGNTGKITIAIAAFFIIGLLIMLLFCHRQLHMKKPLLNIRVFQNLKFDLCTLLSTISNISMVGIELILPLYLQTTRAESALTSGLVMMPGALLMIICNPVSGTLFDKFGIKKLALFGFTMLLLGTFPMTVFNSETSLVLISLCYALRMVGTSFTMMTTFTAGINVVEPQMTAHANAVSSTVRQIGGSLGTALSMLVISLCASGASNAKTVNLTVGYRWGFVLMLTFAIIGFCCSMFLPKKEKGLN</sequence>
<dbReference type="PROSITE" id="PS50850">
    <property type="entry name" value="MFS"/>
    <property type="match status" value="1"/>
</dbReference>
<dbReference type="Pfam" id="PF07690">
    <property type="entry name" value="MFS_1"/>
    <property type="match status" value="1"/>
</dbReference>
<organism evidence="9 10">
    <name type="scientific">Lactobacillus kimbladii</name>
    <dbReference type="NCBI Taxonomy" id="1218506"/>
    <lineage>
        <taxon>Bacteria</taxon>
        <taxon>Bacillati</taxon>
        <taxon>Bacillota</taxon>
        <taxon>Bacilli</taxon>
        <taxon>Lactobacillales</taxon>
        <taxon>Lactobacillaceae</taxon>
        <taxon>Lactobacillus</taxon>
    </lineage>
</organism>
<dbReference type="Gene3D" id="1.20.1250.20">
    <property type="entry name" value="MFS general substrate transporter like domains"/>
    <property type="match status" value="1"/>
</dbReference>
<comment type="caution">
    <text evidence="9">The sequence shown here is derived from an EMBL/GenBank/DDBJ whole genome shotgun (WGS) entry which is preliminary data.</text>
</comment>
<evidence type="ECO:0000313" key="10">
    <source>
        <dbReference type="Proteomes" id="UP000033612"/>
    </source>
</evidence>
<dbReference type="AlphaFoldDB" id="A0A0F4LC58"/>
<dbReference type="EMBL" id="JXLH01000022">
    <property type="protein sequence ID" value="KJY56185.1"/>
    <property type="molecule type" value="Genomic_DNA"/>
</dbReference>
<dbReference type="PANTHER" id="PTHR42718">
    <property type="entry name" value="MAJOR FACILITATOR SUPERFAMILY MULTIDRUG TRANSPORTER MFSC"/>
    <property type="match status" value="1"/>
</dbReference>
<dbReference type="PANTHER" id="PTHR42718:SF24">
    <property type="entry name" value="MAJOR FACILITATOR SUPERFAMILY (MFS) PROFILE DOMAIN-CONTAINING PROTEIN"/>
    <property type="match status" value="1"/>
</dbReference>
<dbReference type="InterPro" id="IPR020846">
    <property type="entry name" value="MFS_dom"/>
</dbReference>
<keyword evidence="4 7" id="KW-0812">Transmembrane</keyword>
<evidence type="ECO:0000256" key="2">
    <source>
        <dbReference type="ARBA" id="ARBA00022448"/>
    </source>
</evidence>
<gene>
    <name evidence="9" type="ORF">JF75_16460</name>
</gene>
<dbReference type="RefSeq" id="WP_046332619.1">
    <property type="nucleotide sequence ID" value="NZ_JBHTBO010000005.1"/>
</dbReference>
<dbReference type="InterPro" id="IPR036259">
    <property type="entry name" value="MFS_trans_sf"/>
</dbReference>
<dbReference type="Proteomes" id="UP000033612">
    <property type="component" value="Unassembled WGS sequence"/>
</dbReference>
<feature type="transmembrane region" description="Helical" evidence="7">
    <location>
        <begin position="266"/>
        <end position="287"/>
    </location>
</feature>
<keyword evidence="5 7" id="KW-1133">Transmembrane helix</keyword>
<feature type="transmembrane region" description="Helical" evidence="7">
    <location>
        <begin position="403"/>
        <end position="423"/>
    </location>
</feature>
<keyword evidence="6 7" id="KW-0472">Membrane</keyword>
<evidence type="ECO:0000256" key="4">
    <source>
        <dbReference type="ARBA" id="ARBA00022692"/>
    </source>
</evidence>
<feature type="transmembrane region" description="Helical" evidence="7">
    <location>
        <begin position="332"/>
        <end position="350"/>
    </location>
</feature>